<dbReference type="InterPro" id="IPR002018">
    <property type="entry name" value="CarbesteraseB"/>
</dbReference>
<dbReference type="Gene3D" id="3.40.50.1820">
    <property type="entry name" value="alpha/beta hydrolase"/>
    <property type="match status" value="1"/>
</dbReference>
<dbReference type="Pfam" id="PF00135">
    <property type="entry name" value="COesterase"/>
    <property type="match status" value="2"/>
</dbReference>
<dbReference type="EMBL" id="FOIJ01000028">
    <property type="protein sequence ID" value="SEU38693.1"/>
    <property type="molecule type" value="Genomic_DNA"/>
</dbReference>
<protein>
    <recommendedName>
        <fullName evidence="3">Carboxylic ester hydrolase</fullName>
        <ecNumber evidence="3">3.1.1.-</ecNumber>
    </recommendedName>
</protein>
<feature type="domain" description="Carboxylesterase type B" evidence="4">
    <location>
        <begin position="7"/>
        <end position="352"/>
    </location>
</feature>
<name>A0A1I0LGJ8_9BACT</name>
<dbReference type="PROSITE" id="PS00941">
    <property type="entry name" value="CARBOXYLESTERASE_B_2"/>
    <property type="match status" value="1"/>
</dbReference>
<evidence type="ECO:0000256" key="3">
    <source>
        <dbReference type="RuleBase" id="RU361235"/>
    </source>
</evidence>
<evidence type="ECO:0000313" key="5">
    <source>
        <dbReference type="EMBL" id="SEU38693.1"/>
    </source>
</evidence>
<dbReference type="PANTHER" id="PTHR11559">
    <property type="entry name" value="CARBOXYLESTERASE"/>
    <property type="match status" value="1"/>
</dbReference>
<accession>A0A1I0LGJ8</accession>
<reference evidence="6" key="1">
    <citation type="submission" date="2016-10" db="EMBL/GenBank/DDBJ databases">
        <authorList>
            <person name="Varghese N."/>
            <person name="Submissions S."/>
        </authorList>
    </citation>
    <scope>NUCLEOTIDE SEQUENCE [LARGE SCALE GENOMIC DNA]</scope>
    <source>
        <strain evidence="6">DSM 16858</strain>
    </source>
</reference>
<dbReference type="AlphaFoldDB" id="A0A1I0LGJ8"/>
<dbReference type="EC" id="3.1.1.-" evidence="3"/>
<sequence length="523" mass="56468">MAEDITQEVAIKEGRVVGKIEEGISIFKGIPYAEPPVGSLRWSPPVRKQSLGEKPLEAFAYGASPLQSRQGCIEGGGGDPGTMNEDCLFLNVWTPTLNETAKKPVIVWIFGGAFVVGTGCVPPYNGIPMAQKDVVLVTFNYRVGQLGFFAHPLLDKDGAPQAEANFGLMDQMMVLEWVQDNIAKFGGDPGNVTLVGQSAGGKSVLSHFCSPLNRGKNLFHRGIAQSVYVLNETSMEKARASGEQFTHDLVAVGLLKEQFTLEELRNVPGDEFWLHSPGTFNAPSPIVGDAVLSKSLRATFEDHEEQKLPLIMGSTSDDASVAAAFDMDAATVIQLLKNKGLYLSVKLLYSGANDTELARRVVLDFVFGITPKYFGDLHSSTANGSNHTWRYEFAYVAKGLTGQQPNGVPHGGDVPYFLGTCDRSPPTQAVFTDADRAFASQVLEYVVRFAHRGDPSPTEGGVAWPRHIKGSQDRLLLLTDSITAKSNYKPTIMAAAEKAVKDGAFDEMSKVPAIASLKPGETP</sequence>
<dbReference type="Proteomes" id="UP000199181">
    <property type="component" value="Unassembled WGS sequence"/>
</dbReference>
<gene>
    <name evidence="5" type="ORF">SAMN05443639_1286</name>
</gene>
<dbReference type="InterPro" id="IPR050309">
    <property type="entry name" value="Type-B_Carboxylest/Lipase"/>
</dbReference>
<dbReference type="GO" id="GO:0016787">
    <property type="term" value="F:hydrolase activity"/>
    <property type="evidence" value="ECO:0007669"/>
    <property type="project" value="UniProtKB-KW"/>
</dbReference>
<organism evidence="5 6">
    <name type="scientific">Stigmatella erecta</name>
    <dbReference type="NCBI Taxonomy" id="83460"/>
    <lineage>
        <taxon>Bacteria</taxon>
        <taxon>Pseudomonadati</taxon>
        <taxon>Myxococcota</taxon>
        <taxon>Myxococcia</taxon>
        <taxon>Myxococcales</taxon>
        <taxon>Cystobacterineae</taxon>
        <taxon>Archangiaceae</taxon>
        <taxon>Stigmatella</taxon>
    </lineage>
</organism>
<dbReference type="InterPro" id="IPR019826">
    <property type="entry name" value="Carboxylesterase_B_AS"/>
</dbReference>
<dbReference type="InterPro" id="IPR029058">
    <property type="entry name" value="AB_hydrolase_fold"/>
</dbReference>
<feature type="domain" description="Carboxylesterase type B" evidence="4">
    <location>
        <begin position="361"/>
        <end position="489"/>
    </location>
</feature>
<dbReference type="RefSeq" id="WP_177233875.1">
    <property type="nucleotide sequence ID" value="NZ_FOIJ01000028.1"/>
</dbReference>
<keyword evidence="2 3" id="KW-0378">Hydrolase</keyword>
<proteinExistence type="inferred from homology"/>
<comment type="similarity">
    <text evidence="1 3">Belongs to the type-B carboxylesterase/lipase family.</text>
</comment>
<keyword evidence="6" id="KW-1185">Reference proteome</keyword>
<evidence type="ECO:0000259" key="4">
    <source>
        <dbReference type="Pfam" id="PF00135"/>
    </source>
</evidence>
<dbReference type="PROSITE" id="PS00122">
    <property type="entry name" value="CARBOXYLESTERASE_B_1"/>
    <property type="match status" value="1"/>
</dbReference>
<evidence type="ECO:0000256" key="1">
    <source>
        <dbReference type="ARBA" id="ARBA00005964"/>
    </source>
</evidence>
<dbReference type="SUPFAM" id="SSF53474">
    <property type="entry name" value="alpha/beta-Hydrolases"/>
    <property type="match status" value="1"/>
</dbReference>
<dbReference type="InterPro" id="IPR019819">
    <property type="entry name" value="Carboxylesterase_B_CS"/>
</dbReference>
<evidence type="ECO:0000313" key="6">
    <source>
        <dbReference type="Proteomes" id="UP000199181"/>
    </source>
</evidence>
<evidence type="ECO:0000256" key="2">
    <source>
        <dbReference type="ARBA" id="ARBA00022801"/>
    </source>
</evidence>